<keyword evidence="1" id="KW-0812">Transmembrane</keyword>
<gene>
    <name evidence="2" type="ORF">SPHA_3167</name>
</gene>
<feature type="transmembrane region" description="Helical" evidence="1">
    <location>
        <begin position="134"/>
        <end position="159"/>
    </location>
</feature>
<comment type="caution">
    <text evidence="2">The sequence shown here is derived from an EMBL/GenBank/DDBJ whole genome shotgun (WGS) entry which is preliminary data.</text>
</comment>
<proteinExistence type="predicted"/>
<reference evidence="2" key="1">
    <citation type="submission" date="2021-01" db="EMBL/GenBank/DDBJ databases">
        <authorList>
            <person name="Li R."/>
            <person name="Bekaert M."/>
        </authorList>
    </citation>
    <scope>NUCLEOTIDE SEQUENCE</scope>
    <source>
        <strain evidence="2">Farmed</strain>
    </source>
</reference>
<accession>A0A812ARL5</accession>
<dbReference type="EMBL" id="CAHIKZ030000092">
    <property type="protein sequence ID" value="CAE1151539.1"/>
    <property type="molecule type" value="Genomic_DNA"/>
</dbReference>
<evidence type="ECO:0000313" key="2">
    <source>
        <dbReference type="EMBL" id="CAE1151539.1"/>
    </source>
</evidence>
<organism evidence="2 3">
    <name type="scientific">Acanthosepion pharaonis</name>
    <name type="common">Pharaoh cuttlefish</name>
    <name type="synonym">Sepia pharaonis</name>
    <dbReference type="NCBI Taxonomy" id="158019"/>
    <lineage>
        <taxon>Eukaryota</taxon>
        <taxon>Metazoa</taxon>
        <taxon>Spiralia</taxon>
        <taxon>Lophotrochozoa</taxon>
        <taxon>Mollusca</taxon>
        <taxon>Cephalopoda</taxon>
        <taxon>Coleoidea</taxon>
        <taxon>Decapodiformes</taxon>
        <taxon>Sepiida</taxon>
        <taxon>Sepiina</taxon>
        <taxon>Sepiidae</taxon>
        <taxon>Acanthosepion</taxon>
    </lineage>
</organism>
<feature type="transmembrane region" description="Helical" evidence="1">
    <location>
        <begin position="68"/>
        <end position="89"/>
    </location>
</feature>
<evidence type="ECO:0000256" key="1">
    <source>
        <dbReference type="SAM" id="Phobius"/>
    </source>
</evidence>
<keyword evidence="3" id="KW-1185">Reference proteome</keyword>
<dbReference type="Proteomes" id="UP000597762">
    <property type="component" value="Unassembled WGS sequence"/>
</dbReference>
<sequence>MQSLSLFQYFWFDSLTCFYSTTLFPLSSLFGAVSFIIHPFYSNVSLSFSSPRLVPHLFSLITSIQYSYVFQSLLLFLLFILPLSIFLSLSYRSYLWSLFHPFYSVLSFTPKYSPSFFLYFLYHKCKFPFTFSLLFPIYIFYFTPRFLCVSVSAFNFCLISKDLYLTIIRLILNPRFWNHEAKCRRLVVFLADVRKHTMRDALCLTRDAFHRLY</sequence>
<keyword evidence="1" id="KW-1133">Transmembrane helix</keyword>
<keyword evidence="1" id="KW-0472">Membrane</keyword>
<evidence type="ECO:0000313" key="3">
    <source>
        <dbReference type="Proteomes" id="UP000597762"/>
    </source>
</evidence>
<dbReference type="AlphaFoldDB" id="A0A812ARL5"/>
<feature type="transmembrane region" description="Helical" evidence="1">
    <location>
        <begin position="21"/>
        <end position="41"/>
    </location>
</feature>
<protein>
    <submittedName>
        <fullName evidence="2">Uncharacterized protein</fullName>
    </submittedName>
</protein>
<name>A0A812ARL5_ACAPH</name>